<dbReference type="GO" id="GO:0016746">
    <property type="term" value="F:acyltransferase activity"/>
    <property type="evidence" value="ECO:0007669"/>
    <property type="project" value="UniProtKB-KW"/>
</dbReference>
<dbReference type="InterPro" id="IPR045304">
    <property type="entry name" value="LbH_SAT"/>
</dbReference>
<comment type="caution">
    <text evidence="5">The sequence shown here is derived from an EMBL/GenBank/DDBJ whole genome shotgun (WGS) entry which is preliminary data.</text>
</comment>
<dbReference type="PANTHER" id="PTHR42811">
    <property type="entry name" value="SERINE ACETYLTRANSFERASE"/>
    <property type="match status" value="1"/>
</dbReference>
<organism evidence="5 6">
    <name type="scientific">Asticcacaulis endophyticus</name>
    <dbReference type="NCBI Taxonomy" id="1395890"/>
    <lineage>
        <taxon>Bacteria</taxon>
        <taxon>Pseudomonadati</taxon>
        <taxon>Pseudomonadota</taxon>
        <taxon>Alphaproteobacteria</taxon>
        <taxon>Caulobacterales</taxon>
        <taxon>Caulobacteraceae</taxon>
        <taxon>Asticcacaulis</taxon>
    </lineage>
</organism>
<keyword evidence="3" id="KW-0677">Repeat</keyword>
<gene>
    <name evidence="5" type="ORF">GCM10011273_34420</name>
</gene>
<evidence type="ECO:0000256" key="2">
    <source>
        <dbReference type="ARBA" id="ARBA00022679"/>
    </source>
</evidence>
<comment type="similarity">
    <text evidence="1">Belongs to the transferase hexapeptide repeat family.</text>
</comment>
<dbReference type="Gene3D" id="2.160.10.10">
    <property type="entry name" value="Hexapeptide repeat proteins"/>
    <property type="match status" value="1"/>
</dbReference>
<sequence length="248" mass="27709">MDAFAKFALKQALDVQSWLKSTKDTNKPCHRQDIYCFNKLIKDSLWKVVQRMRRWENPLIEAVGLGKLIKEDFNQHHRDWTRPGFRALAVYRFGTWARSRTSKPVRMAASLLHLLLFRHVRNHYGIEISYKCKIGRRFEIGHQHGIVIHEYAIIGDDCVIRQGATLGIGGITRATPVEETAPVIGDRVDIGAGVMIIGKVTIGDDVNIGPNAVILSDVPANTTVLAPFPKILPRHTASPSADATAQAE</sequence>
<protein>
    <recommendedName>
        <fullName evidence="7">Serine O-acetyltransferase</fullName>
    </recommendedName>
</protein>
<proteinExistence type="inferred from homology"/>
<dbReference type="SUPFAM" id="SSF51161">
    <property type="entry name" value="Trimeric LpxA-like enzymes"/>
    <property type="match status" value="1"/>
</dbReference>
<dbReference type="EMBL" id="BMZB01000008">
    <property type="protein sequence ID" value="GGZ44846.1"/>
    <property type="molecule type" value="Genomic_DNA"/>
</dbReference>
<evidence type="ECO:0000256" key="1">
    <source>
        <dbReference type="ARBA" id="ARBA00007274"/>
    </source>
</evidence>
<dbReference type="CDD" id="cd03354">
    <property type="entry name" value="LbH_SAT"/>
    <property type="match status" value="1"/>
</dbReference>
<dbReference type="AlphaFoldDB" id="A0A918UYL5"/>
<reference evidence="5" key="2">
    <citation type="submission" date="2020-09" db="EMBL/GenBank/DDBJ databases">
        <authorList>
            <person name="Sun Q."/>
            <person name="Kim S."/>
        </authorList>
    </citation>
    <scope>NUCLEOTIDE SEQUENCE</scope>
    <source>
        <strain evidence="5">KCTC 32296</strain>
    </source>
</reference>
<evidence type="ECO:0000313" key="5">
    <source>
        <dbReference type="EMBL" id="GGZ44846.1"/>
    </source>
</evidence>
<evidence type="ECO:0000313" key="6">
    <source>
        <dbReference type="Proteomes" id="UP000662572"/>
    </source>
</evidence>
<keyword evidence="6" id="KW-1185">Reference proteome</keyword>
<evidence type="ECO:0000256" key="4">
    <source>
        <dbReference type="ARBA" id="ARBA00023315"/>
    </source>
</evidence>
<dbReference type="InterPro" id="IPR018357">
    <property type="entry name" value="Hexapep_transf_CS"/>
</dbReference>
<dbReference type="InterPro" id="IPR001451">
    <property type="entry name" value="Hexapep"/>
</dbReference>
<accession>A0A918UYL5</accession>
<dbReference type="PROSITE" id="PS00101">
    <property type="entry name" value="HEXAPEP_TRANSFERASES"/>
    <property type="match status" value="1"/>
</dbReference>
<evidence type="ECO:0000256" key="3">
    <source>
        <dbReference type="ARBA" id="ARBA00022737"/>
    </source>
</evidence>
<dbReference type="Pfam" id="PF00132">
    <property type="entry name" value="Hexapep"/>
    <property type="match status" value="1"/>
</dbReference>
<evidence type="ECO:0008006" key="7">
    <source>
        <dbReference type="Google" id="ProtNLM"/>
    </source>
</evidence>
<keyword evidence="2" id="KW-0808">Transferase</keyword>
<name>A0A918UYL5_9CAUL</name>
<keyword evidence="4" id="KW-0012">Acyltransferase</keyword>
<reference evidence="5" key="1">
    <citation type="journal article" date="2014" name="Int. J. Syst. Evol. Microbiol.">
        <title>Complete genome sequence of Corynebacterium casei LMG S-19264T (=DSM 44701T), isolated from a smear-ripened cheese.</title>
        <authorList>
            <consortium name="US DOE Joint Genome Institute (JGI-PGF)"/>
            <person name="Walter F."/>
            <person name="Albersmeier A."/>
            <person name="Kalinowski J."/>
            <person name="Ruckert C."/>
        </authorList>
    </citation>
    <scope>NUCLEOTIDE SEQUENCE</scope>
    <source>
        <strain evidence="5">KCTC 32296</strain>
    </source>
</reference>
<dbReference type="InterPro" id="IPR011004">
    <property type="entry name" value="Trimer_LpxA-like_sf"/>
</dbReference>
<dbReference type="Proteomes" id="UP000662572">
    <property type="component" value="Unassembled WGS sequence"/>
</dbReference>